<dbReference type="Pfam" id="PF00435">
    <property type="entry name" value="Spectrin"/>
    <property type="match status" value="1"/>
</dbReference>
<feature type="region of interest" description="Disordered" evidence="7">
    <location>
        <begin position="931"/>
        <end position="981"/>
    </location>
</feature>
<dbReference type="EMBL" id="JAERUA010000007">
    <property type="protein sequence ID" value="KAI1897766.1"/>
    <property type="molecule type" value="Genomic_DNA"/>
</dbReference>
<dbReference type="InterPro" id="IPR018159">
    <property type="entry name" value="Spectrin/alpha-actinin"/>
</dbReference>
<name>A0A8T3DP57_9TELE</name>
<evidence type="ECO:0000313" key="8">
    <source>
        <dbReference type="EMBL" id="KAI1897766.1"/>
    </source>
</evidence>
<evidence type="ECO:0000256" key="1">
    <source>
        <dbReference type="ARBA" id="ARBA00004126"/>
    </source>
</evidence>
<proteinExistence type="predicted"/>
<evidence type="ECO:0000256" key="6">
    <source>
        <dbReference type="SAM" id="Coils"/>
    </source>
</evidence>
<organism evidence="8 9">
    <name type="scientific">Albula goreensis</name>
    <dbReference type="NCBI Taxonomy" id="1534307"/>
    <lineage>
        <taxon>Eukaryota</taxon>
        <taxon>Metazoa</taxon>
        <taxon>Chordata</taxon>
        <taxon>Craniata</taxon>
        <taxon>Vertebrata</taxon>
        <taxon>Euteleostomi</taxon>
        <taxon>Actinopterygii</taxon>
        <taxon>Neopterygii</taxon>
        <taxon>Teleostei</taxon>
        <taxon>Albuliformes</taxon>
        <taxon>Albulidae</taxon>
        <taxon>Albula</taxon>
    </lineage>
</organism>
<evidence type="ECO:0000256" key="7">
    <source>
        <dbReference type="SAM" id="MobiDB-lite"/>
    </source>
</evidence>
<gene>
    <name evidence="8" type="ORF">AGOR_G00086650</name>
</gene>
<protein>
    <recommendedName>
        <fullName evidence="10">Nesprin-2-like</fullName>
    </recommendedName>
</protein>
<keyword evidence="6" id="KW-0175">Coiled coil</keyword>
<dbReference type="InterPro" id="IPR002017">
    <property type="entry name" value="Spectrin_repeat"/>
</dbReference>
<dbReference type="Gene3D" id="1.20.58.60">
    <property type="match status" value="5"/>
</dbReference>
<dbReference type="OrthoDB" id="18853at2759"/>
<keyword evidence="9" id="KW-1185">Reference proteome</keyword>
<dbReference type="SUPFAM" id="SSF46966">
    <property type="entry name" value="Spectrin repeat"/>
    <property type="match status" value="6"/>
</dbReference>
<keyword evidence="3" id="KW-0677">Repeat</keyword>
<dbReference type="PANTHER" id="PTHR14514">
    <property type="entry name" value="PKA ANCHORING PROTEIN"/>
    <property type="match status" value="1"/>
</dbReference>
<feature type="coiled-coil region" evidence="6">
    <location>
        <begin position="442"/>
        <end position="469"/>
    </location>
</feature>
<dbReference type="CDD" id="cd00176">
    <property type="entry name" value="SPEC"/>
    <property type="match status" value="2"/>
</dbReference>
<keyword evidence="5" id="KW-0539">Nucleus</keyword>
<evidence type="ECO:0000313" key="9">
    <source>
        <dbReference type="Proteomes" id="UP000829720"/>
    </source>
</evidence>
<comment type="subcellular location">
    <subcellularLocation>
        <location evidence="1">Nucleus membrane</location>
    </subcellularLocation>
</comment>
<dbReference type="AlphaFoldDB" id="A0A8T3DP57"/>
<accession>A0A8T3DP57</accession>
<evidence type="ECO:0000256" key="3">
    <source>
        <dbReference type="ARBA" id="ARBA00022737"/>
    </source>
</evidence>
<evidence type="ECO:0000256" key="5">
    <source>
        <dbReference type="ARBA" id="ARBA00023242"/>
    </source>
</evidence>
<sequence>MGTPPQGDDAVKPTQAQMEAVSELQAGMEGLHGSLGAVLETSKKLIGKVEPQASAQIQSETQMLSQDVARLAGDLLLRQKQLQEQLDLRKDFHSCLESLEQRLRGNESRLSSTPEHELNPKLLKTELLELTDLTSDLDSLNELGRSIALSDRTSHRLQELRMLWSRTSSHAVEMSCKLQAGVLLRQNFGQKCESWVNFLQRVEESLPKEDAAGRPSDPLPRQLAALRRLQVQVPEGCQILNSIIKEGLGLLDKDEVEDRCGFVQKLVQQMERWQGTVWRVRQQLAVAQGMMGQQQVYTHGLKMLKGLLSNTDHLLTPTDPSHCSLHQLHQSLEEVKGAERQFQQHHSLYLQTVETGRALLTQGSMEMQAQLQDELEALQEAWEHSQGTLGKRRASAEAVLQNWECSQARIADSRRRLEGVKNRLKQPLPELLGELHTTEKLNKEAEGSLEEWSHRFAEITNERANLAQQVAPAKWHCCRSQRRHSAGSGTSSVSRSLKISGGIQRKQEITNRLGTWTIFNEKKQELCAWLTQMEKKHFPPQDCMEEMHRFREDKTHLTQLGERLIASGDRAQEAEDMLKNVEDRWQHVAERLKSRVTRLQQWKERVKNLHRDMCVLQTQLSRTETQLAMPLSYSTCHSDEIQRKLTEQKALEQEVQQQSEGVASVLAQCDSLAEDADSCGGDLEVVSSREKARSLNNRCRNIRTLTTQRRSRIKETQQLWREFLDDHSKFEDWLRTVEETAAEPDSDCILYANAKQECKKFEALQREGQEHFANLELLNTRYRRLARENRTDTANSLQVTVLQGNQRWDNLQQRVVAILRRLKSFTAEWEEFVGVKEKTQMWLTEMDLRLTNVEHLSKCDTHERMEQLDGLQREMGLGVERVAQLTSTGKQLSQRSNPQDRALIQEQLSYLSSFHQQLLQRAERFRQRLTCPRPETEEEPEDQSGPGQGLEGGAVLAEGSWQEGSRDGQAEPPIQQASSHPLALPQESLSWGSTLREGECARPSDVDQSSTHKEEDERATMHGAMSGSSVTEAPILPSPESQKEEEYLHKGISLTMAAPPTHASTPCKQGYAELVSECSGSIDHVKESH</sequence>
<comment type="caution">
    <text evidence="8">The sequence shown here is derived from an EMBL/GenBank/DDBJ whole genome shotgun (WGS) entry which is preliminary data.</text>
</comment>
<feature type="compositionally biased region" description="Basic and acidic residues" evidence="7">
    <location>
        <begin position="996"/>
        <end position="1020"/>
    </location>
</feature>
<dbReference type="SMART" id="SM00150">
    <property type="entry name" value="SPEC"/>
    <property type="match status" value="5"/>
</dbReference>
<evidence type="ECO:0000256" key="2">
    <source>
        <dbReference type="ARBA" id="ARBA00022553"/>
    </source>
</evidence>
<keyword evidence="4" id="KW-0472">Membrane</keyword>
<feature type="region of interest" description="Disordered" evidence="7">
    <location>
        <begin position="995"/>
        <end position="1048"/>
    </location>
</feature>
<keyword evidence="2" id="KW-0597">Phosphoprotein</keyword>
<evidence type="ECO:0008006" key="10">
    <source>
        <dbReference type="Google" id="ProtNLM"/>
    </source>
</evidence>
<dbReference type="GO" id="GO:0031965">
    <property type="term" value="C:nuclear membrane"/>
    <property type="evidence" value="ECO:0007669"/>
    <property type="project" value="UniProtKB-SubCell"/>
</dbReference>
<evidence type="ECO:0000256" key="4">
    <source>
        <dbReference type="ARBA" id="ARBA00023136"/>
    </source>
</evidence>
<dbReference type="Proteomes" id="UP000829720">
    <property type="component" value="Unassembled WGS sequence"/>
</dbReference>
<reference evidence="8" key="1">
    <citation type="submission" date="2021-01" db="EMBL/GenBank/DDBJ databases">
        <authorList>
            <person name="Zahm M."/>
            <person name="Roques C."/>
            <person name="Cabau C."/>
            <person name="Klopp C."/>
            <person name="Donnadieu C."/>
            <person name="Jouanno E."/>
            <person name="Lampietro C."/>
            <person name="Louis A."/>
            <person name="Herpin A."/>
            <person name="Echchiki A."/>
            <person name="Berthelot C."/>
            <person name="Parey E."/>
            <person name="Roest-Crollius H."/>
            <person name="Braasch I."/>
            <person name="Postlethwait J."/>
            <person name="Bobe J."/>
            <person name="Montfort J."/>
            <person name="Bouchez O."/>
            <person name="Begum T."/>
            <person name="Mejri S."/>
            <person name="Adams A."/>
            <person name="Chen W.-J."/>
            <person name="Guiguen Y."/>
        </authorList>
    </citation>
    <scope>NUCLEOTIDE SEQUENCE</scope>
    <source>
        <tissue evidence="8">Blood</tissue>
    </source>
</reference>
<dbReference type="PANTHER" id="PTHR14514:SF4">
    <property type="entry name" value="NESPRIN-2"/>
    <property type="match status" value="1"/>
</dbReference>